<organism evidence="1 2">
    <name type="scientific">Mycolicibacterium conceptionense</name>
    <dbReference type="NCBI Taxonomy" id="451644"/>
    <lineage>
        <taxon>Bacteria</taxon>
        <taxon>Bacillati</taxon>
        <taxon>Actinomycetota</taxon>
        <taxon>Actinomycetes</taxon>
        <taxon>Mycobacteriales</taxon>
        <taxon>Mycobacteriaceae</taxon>
        <taxon>Mycolicibacterium</taxon>
    </lineage>
</organism>
<dbReference type="OrthoDB" id="4764734at2"/>
<reference evidence="1 2" key="1">
    <citation type="submission" date="2015-06" db="EMBL/GenBank/DDBJ databases">
        <title>Genome sequence of Mycobacterium conceptionense strain MLE.</title>
        <authorList>
            <person name="Greninger A.L."/>
            <person name="Cunningham G."/>
            <person name="Chiu C.Y."/>
            <person name="Miller S."/>
        </authorList>
    </citation>
    <scope>NUCLEOTIDE SEQUENCE [LARGE SCALE GENOMIC DNA]</scope>
    <source>
        <strain evidence="1 2">MLE</strain>
    </source>
</reference>
<name>A0A0J8UDM5_9MYCO</name>
<dbReference type="AlphaFoldDB" id="A0A0J8UDM5"/>
<sequence>MNASTTTAPAEARRRAEQLLARYVKLTESNPGFHYDGHMHVFDHEAPESVTDALVAGPERLDDLARMLVDDAAFHTWRLRLEHPHWWIGGRVRGTTPLLARIVSELRGRDEGWGPHGVMTGAVGSHWFTQTLSAIEPLSAPARSELATALVPELVGRNVCLYGWLFLDFASEESLELVEMFPETGSRDTTYVREFLNALDRTEKVHGPDWAESFRVLVSDLDPIVVPGLTRALETELREHGEEAR</sequence>
<dbReference type="PATRIC" id="fig|451644.5.peg.1267"/>
<comment type="caution">
    <text evidence="1">The sequence shown here is derived from an EMBL/GenBank/DDBJ whole genome shotgun (WGS) entry which is preliminary data.</text>
</comment>
<dbReference type="EMBL" id="LFOD01000003">
    <property type="protein sequence ID" value="KMV19633.1"/>
    <property type="molecule type" value="Genomic_DNA"/>
</dbReference>
<evidence type="ECO:0000313" key="1">
    <source>
        <dbReference type="EMBL" id="KMV19633.1"/>
    </source>
</evidence>
<evidence type="ECO:0000313" key="2">
    <source>
        <dbReference type="Proteomes" id="UP000037594"/>
    </source>
</evidence>
<dbReference type="Proteomes" id="UP000037594">
    <property type="component" value="Unassembled WGS sequence"/>
</dbReference>
<gene>
    <name evidence="1" type="ORF">ACT17_06215</name>
</gene>
<accession>A0A0J8UDM5</accession>
<dbReference type="RefSeq" id="WP_048895576.1">
    <property type="nucleotide sequence ID" value="NZ_LFOD01000003.1"/>
</dbReference>
<proteinExistence type="predicted"/>
<protein>
    <submittedName>
        <fullName evidence="1">Uncharacterized protein</fullName>
    </submittedName>
</protein>